<dbReference type="OrthoDB" id="5424391at2759"/>
<feature type="region of interest" description="Disordered" evidence="1">
    <location>
        <begin position="249"/>
        <end position="363"/>
    </location>
</feature>
<dbReference type="Proteomes" id="UP000504637">
    <property type="component" value="Unplaced"/>
</dbReference>
<name>A0A6J3MFF3_9PEZI</name>
<sequence length="363" mass="39393">MDETPRLQGATVQEYGMCCAEHLGNQAKLYGIQSSTAQHSTVQYSTTQYSTVQHPRAFTDRCTAPYATLCVLGAEFDIDTSPGQSNPKLPDIRKSINAMRVTAIAQGINKWLDSLHRQVPLTGRESQRLLNALTNSFRKQLDEAHPTKAQDDAVSVSKPTSSKLLARVQSAERPAKSPNEAVHTTSAVESADRHLASVLTSPLMMGPASIVAKPSPRKASPTKLSPAKVKQTAKDELVPIRKIFATKSTLMPLSNQPTPTSTKSTDIARSPPGTKPLQSSSSSLDEDVLIPAVKASKASGDQQPRHPAHSQEDNLAQPKLNHQKISSMPHRVKVSSRPVNDDDDDDEAHSDRPLWYPLARAAP</sequence>
<evidence type="ECO:0000313" key="3">
    <source>
        <dbReference type="RefSeq" id="XP_033463741.1"/>
    </source>
</evidence>
<feature type="compositionally biased region" description="Polar residues" evidence="1">
    <location>
        <begin position="249"/>
        <end position="267"/>
    </location>
</feature>
<feature type="compositionally biased region" description="Basic and acidic residues" evidence="1">
    <location>
        <begin position="142"/>
        <end position="151"/>
    </location>
</feature>
<accession>A0A6J3MFF3</accession>
<evidence type="ECO:0000313" key="2">
    <source>
        <dbReference type="Proteomes" id="UP000504637"/>
    </source>
</evidence>
<dbReference type="GeneID" id="54360699"/>
<evidence type="ECO:0000256" key="1">
    <source>
        <dbReference type="SAM" id="MobiDB-lite"/>
    </source>
</evidence>
<reference evidence="3" key="3">
    <citation type="submission" date="2025-08" db="UniProtKB">
        <authorList>
            <consortium name="RefSeq"/>
        </authorList>
    </citation>
    <scope>IDENTIFICATION</scope>
    <source>
        <strain evidence="3">CBS 342.82</strain>
    </source>
</reference>
<protein>
    <submittedName>
        <fullName evidence="3">Uncharacterized protein</fullName>
    </submittedName>
</protein>
<feature type="region of interest" description="Disordered" evidence="1">
    <location>
        <begin position="166"/>
        <end position="189"/>
    </location>
</feature>
<dbReference type="RefSeq" id="XP_033463741.1">
    <property type="nucleotide sequence ID" value="XM_033602899.1"/>
</dbReference>
<keyword evidence="2" id="KW-1185">Reference proteome</keyword>
<organism evidence="3">
    <name type="scientific">Dissoconium aciculare CBS 342.82</name>
    <dbReference type="NCBI Taxonomy" id="1314786"/>
    <lineage>
        <taxon>Eukaryota</taxon>
        <taxon>Fungi</taxon>
        <taxon>Dikarya</taxon>
        <taxon>Ascomycota</taxon>
        <taxon>Pezizomycotina</taxon>
        <taxon>Dothideomycetes</taxon>
        <taxon>Dothideomycetidae</taxon>
        <taxon>Mycosphaerellales</taxon>
        <taxon>Dissoconiaceae</taxon>
        <taxon>Dissoconium</taxon>
    </lineage>
</organism>
<reference evidence="3" key="1">
    <citation type="submission" date="2020-01" db="EMBL/GenBank/DDBJ databases">
        <authorList>
            <consortium name="DOE Joint Genome Institute"/>
            <person name="Haridas S."/>
            <person name="Albert R."/>
            <person name="Binder M."/>
            <person name="Bloem J."/>
            <person name="Labutti K."/>
            <person name="Salamov A."/>
            <person name="Andreopoulos B."/>
            <person name="Baker S.E."/>
            <person name="Barry K."/>
            <person name="Bills G."/>
            <person name="Bluhm B.H."/>
            <person name="Cannon C."/>
            <person name="Castanera R."/>
            <person name="Culley D.E."/>
            <person name="Daum C."/>
            <person name="Ezra D."/>
            <person name="Gonzalez J.B."/>
            <person name="Henrissat B."/>
            <person name="Kuo A."/>
            <person name="Liang C."/>
            <person name="Lipzen A."/>
            <person name="Lutzoni F."/>
            <person name="Magnuson J."/>
            <person name="Mondo S."/>
            <person name="Nolan M."/>
            <person name="Ohm R."/>
            <person name="Pangilinan J."/>
            <person name="Park H.-J."/>
            <person name="Ramirez L."/>
            <person name="Alfaro M."/>
            <person name="Sun H."/>
            <person name="Tritt A."/>
            <person name="Yoshinaga Y."/>
            <person name="Zwiers L.-H."/>
            <person name="Turgeon B.G."/>
            <person name="Goodwin S.B."/>
            <person name="Spatafora J.W."/>
            <person name="Crous P.W."/>
            <person name="Grigoriev I.V."/>
        </authorList>
    </citation>
    <scope>NUCLEOTIDE SEQUENCE</scope>
    <source>
        <strain evidence="3">CBS 342.82</strain>
    </source>
</reference>
<gene>
    <name evidence="3" type="ORF">K489DRAFT_367893</name>
</gene>
<proteinExistence type="predicted"/>
<reference evidence="3" key="2">
    <citation type="submission" date="2020-04" db="EMBL/GenBank/DDBJ databases">
        <authorList>
            <consortium name="NCBI Genome Project"/>
        </authorList>
    </citation>
    <scope>NUCLEOTIDE SEQUENCE</scope>
    <source>
        <strain evidence="3">CBS 342.82</strain>
    </source>
</reference>
<feature type="region of interest" description="Disordered" evidence="1">
    <location>
        <begin position="142"/>
        <end position="161"/>
    </location>
</feature>
<dbReference type="AlphaFoldDB" id="A0A6J3MFF3"/>
<feature type="region of interest" description="Disordered" evidence="1">
    <location>
        <begin position="209"/>
        <end position="233"/>
    </location>
</feature>